<evidence type="ECO:0000313" key="12">
    <source>
        <dbReference type="Proteomes" id="UP000295818"/>
    </source>
</evidence>
<accession>A0ABY2BTM1</accession>
<dbReference type="PANTHER" id="PTHR43133:SF65">
    <property type="entry name" value="ECF RNA POLYMERASE SIGMA FACTOR SIGG"/>
    <property type="match status" value="1"/>
</dbReference>
<organism evidence="11 12">
    <name type="scientific">Kribbella orskensis</name>
    <dbReference type="NCBI Taxonomy" id="2512216"/>
    <lineage>
        <taxon>Bacteria</taxon>
        <taxon>Bacillati</taxon>
        <taxon>Actinomycetota</taxon>
        <taxon>Actinomycetes</taxon>
        <taxon>Propionibacteriales</taxon>
        <taxon>Kribbellaceae</taxon>
        <taxon>Kribbella</taxon>
    </lineage>
</organism>
<evidence type="ECO:0000313" key="11">
    <source>
        <dbReference type="EMBL" id="TCO31612.1"/>
    </source>
</evidence>
<comment type="subunit">
    <text evidence="2">Interacts transiently with the RNA polymerase catalytic core formed by RpoA, RpoB, RpoC and RpoZ (2 alpha, 1 beta, 1 beta' and 1 omega subunit) to form the RNA polymerase holoenzyme that can initiate transcription.</text>
</comment>
<dbReference type="PROSITE" id="PS01063">
    <property type="entry name" value="SIGMA70_ECF"/>
    <property type="match status" value="1"/>
</dbReference>
<dbReference type="Gene3D" id="1.10.1740.10">
    <property type="match status" value="1"/>
</dbReference>
<dbReference type="Gene3D" id="3.10.450.50">
    <property type="match status" value="1"/>
</dbReference>
<dbReference type="SUPFAM" id="SSF88659">
    <property type="entry name" value="Sigma3 and sigma4 domains of RNA polymerase sigma factors"/>
    <property type="match status" value="1"/>
</dbReference>
<dbReference type="NCBIfam" id="NF006089">
    <property type="entry name" value="PRK08241.1"/>
    <property type="match status" value="1"/>
</dbReference>
<dbReference type="SUPFAM" id="SSF88946">
    <property type="entry name" value="Sigma2 domain of RNA polymerase sigma factors"/>
    <property type="match status" value="1"/>
</dbReference>
<dbReference type="Pfam" id="PF08281">
    <property type="entry name" value="Sigma70_r4_2"/>
    <property type="match status" value="1"/>
</dbReference>
<proteinExistence type="inferred from homology"/>
<dbReference type="InterPro" id="IPR013325">
    <property type="entry name" value="RNA_pol_sigma_r2"/>
</dbReference>
<feature type="domain" description="RNA polymerase sigma-70 region 2" evidence="9">
    <location>
        <begin position="14"/>
        <end position="79"/>
    </location>
</feature>
<dbReference type="Pfam" id="PF04542">
    <property type="entry name" value="Sigma70_r2"/>
    <property type="match status" value="1"/>
</dbReference>
<keyword evidence="12" id="KW-1185">Reference proteome</keyword>
<feature type="domain" description="RNA polymerase sigma factor 70 region 4 type 2" evidence="10">
    <location>
        <begin position="130"/>
        <end position="181"/>
    </location>
</feature>
<evidence type="ECO:0000259" key="10">
    <source>
        <dbReference type="Pfam" id="PF08281"/>
    </source>
</evidence>
<dbReference type="CDD" id="cd06171">
    <property type="entry name" value="Sigma70_r4"/>
    <property type="match status" value="1"/>
</dbReference>
<feature type="compositionally biased region" description="Pro residues" evidence="8">
    <location>
        <begin position="322"/>
        <end position="355"/>
    </location>
</feature>
<dbReference type="NCBIfam" id="TIGR02960">
    <property type="entry name" value="SigX5"/>
    <property type="match status" value="1"/>
</dbReference>
<gene>
    <name evidence="11" type="ORF">EV644_101253</name>
</gene>
<dbReference type="Proteomes" id="UP000295818">
    <property type="component" value="Unassembled WGS sequence"/>
</dbReference>
<evidence type="ECO:0000256" key="1">
    <source>
        <dbReference type="ARBA" id="ARBA00010641"/>
    </source>
</evidence>
<dbReference type="PANTHER" id="PTHR43133">
    <property type="entry name" value="RNA POLYMERASE ECF-TYPE SIGMA FACTO"/>
    <property type="match status" value="1"/>
</dbReference>
<dbReference type="EMBL" id="SLWM01000001">
    <property type="protein sequence ID" value="TCO31612.1"/>
    <property type="molecule type" value="Genomic_DNA"/>
</dbReference>
<comment type="caution">
    <text evidence="11">The sequence shown here is derived from an EMBL/GenBank/DDBJ whole genome shotgun (WGS) entry which is preliminary data.</text>
</comment>
<dbReference type="InterPro" id="IPR013249">
    <property type="entry name" value="RNA_pol_sigma70_r4_t2"/>
</dbReference>
<keyword evidence="4 7" id="KW-0731">Sigma factor</keyword>
<dbReference type="InterPro" id="IPR013324">
    <property type="entry name" value="RNA_pol_sigma_r3/r4-like"/>
</dbReference>
<dbReference type="Gene3D" id="1.10.10.10">
    <property type="entry name" value="Winged helix-like DNA-binding domain superfamily/Winged helix DNA-binding domain"/>
    <property type="match status" value="1"/>
</dbReference>
<keyword evidence="5 7" id="KW-0238">DNA-binding</keyword>
<dbReference type="InterPro" id="IPR039425">
    <property type="entry name" value="RNA_pol_sigma-70-like"/>
</dbReference>
<dbReference type="InterPro" id="IPR014305">
    <property type="entry name" value="RNA_pol_sigma-G_actinobac"/>
</dbReference>
<evidence type="ECO:0000259" key="9">
    <source>
        <dbReference type="Pfam" id="PF04542"/>
    </source>
</evidence>
<keyword evidence="3 7" id="KW-0805">Transcription regulation</keyword>
<evidence type="ECO:0000256" key="4">
    <source>
        <dbReference type="ARBA" id="ARBA00023082"/>
    </source>
</evidence>
<comment type="similarity">
    <text evidence="1 7">Belongs to the sigma-70 factor family. ECF subfamily.</text>
</comment>
<evidence type="ECO:0000256" key="7">
    <source>
        <dbReference type="RuleBase" id="RU000716"/>
    </source>
</evidence>
<dbReference type="InterPro" id="IPR014284">
    <property type="entry name" value="RNA_pol_sigma-70_dom"/>
</dbReference>
<dbReference type="InterPro" id="IPR036388">
    <property type="entry name" value="WH-like_DNA-bd_sf"/>
</dbReference>
<dbReference type="SUPFAM" id="SSF54427">
    <property type="entry name" value="NTF2-like"/>
    <property type="match status" value="1"/>
</dbReference>
<protein>
    <recommendedName>
        <fullName evidence="7">RNA polymerase sigma factor</fullName>
    </recommendedName>
</protein>
<evidence type="ECO:0000256" key="6">
    <source>
        <dbReference type="ARBA" id="ARBA00023163"/>
    </source>
</evidence>
<dbReference type="InterPro" id="IPR000838">
    <property type="entry name" value="RNA_pol_sigma70_ECF_CS"/>
</dbReference>
<keyword evidence="6 7" id="KW-0804">Transcription</keyword>
<evidence type="ECO:0000256" key="3">
    <source>
        <dbReference type="ARBA" id="ARBA00023015"/>
    </source>
</evidence>
<dbReference type="InterPro" id="IPR007627">
    <property type="entry name" value="RNA_pol_sigma70_r2"/>
</dbReference>
<dbReference type="NCBIfam" id="TIGR02937">
    <property type="entry name" value="sigma70-ECF"/>
    <property type="match status" value="1"/>
</dbReference>
<reference evidence="11 12" key="1">
    <citation type="journal article" date="2015" name="Stand. Genomic Sci.">
        <title>Genomic Encyclopedia of Bacterial and Archaeal Type Strains, Phase III: the genomes of soil and plant-associated and newly described type strains.</title>
        <authorList>
            <person name="Whitman W.B."/>
            <person name="Woyke T."/>
            <person name="Klenk H.P."/>
            <person name="Zhou Y."/>
            <person name="Lilburn T.G."/>
            <person name="Beck B.J."/>
            <person name="De Vos P."/>
            <person name="Vandamme P."/>
            <person name="Eisen J.A."/>
            <person name="Garrity G."/>
            <person name="Hugenholtz P."/>
            <person name="Kyrpides N.C."/>
        </authorList>
    </citation>
    <scope>NUCLEOTIDE SEQUENCE [LARGE SCALE GENOMIC DNA]</scope>
    <source>
        <strain evidence="11 12">VKM Ac-2538</strain>
    </source>
</reference>
<evidence type="ECO:0000256" key="2">
    <source>
        <dbReference type="ARBA" id="ARBA00011344"/>
    </source>
</evidence>
<evidence type="ECO:0000256" key="8">
    <source>
        <dbReference type="SAM" id="MobiDB-lite"/>
    </source>
</evidence>
<dbReference type="InterPro" id="IPR032710">
    <property type="entry name" value="NTF2-like_dom_sf"/>
</dbReference>
<evidence type="ECO:0000256" key="5">
    <source>
        <dbReference type="ARBA" id="ARBA00023125"/>
    </source>
</evidence>
<name>A0ABY2BTM1_9ACTN</name>
<sequence length="355" mass="38252">MQVAVSEEFVGATESFRRELVAHCYRMVGSVEDAEDLVQEVYLRAWRAWRKFEGRASVRTWLYRIATNACLSALQHRDRRYVPSGLGAPGDDPHAPVELAAPGTKWVQPIPDAMVDPAEIVAERNNLRLALIVSLQHLPPQQRAVLVLREVLAFSAAEVAEMLELSVPAVKSSLQRARATLAELEADRETITEPTDARATELLDAYLAAFEHSDPAELEKVLRRDTVLEMTPARTWFKGLRTCMPFCAASALGSPGEWRMLPAKANGQPAAAAYRRTEAGVYEAFGIAVLEVAEDGIARITVFGDPGLFPVFGFPAIASPGPASPGPTSPGPTSPGPTSPGPTSPGPTRPGPAGR</sequence>
<feature type="region of interest" description="Disordered" evidence="8">
    <location>
        <begin position="319"/>
        <end position="355"/>
    </location>
</feature>